<dbReference type="PANTHER" id="PTHR12301:SF8">
    <property type="entry name" value="STERILE ALPHA MOTIF DOMAIN-CONTAINING PROTEIN 5"/>
    <property type="match status" value="1"/>
</dbReference>
<dbReference type="Proteomes" id="UP001159427">
    <property type="component" value="Unassembled WGS sequence"/>
</dbReference>
<feature type="domain" description="SAM" evidence="1">
    <location>
        <begin position="1"/>
        <end position="64"/>
    </location>
</feature>
<dbReference type="PROSITE" id="PS50105">
    <property type="entry name" value="SAM_DOMAIN"/>
    <property type="match status" value="1"/>
</dbReference>
<dbReference type="PANTHER" id="PTHR12301">
    <property type="entry name" value="SAM-DOMAIN, SH3 AND NUCLEAR LOCALIZATION SIGNALS PROTEIN RELATED"/>
    <property type="match status" value="1"/>
</dbReference>
<gene>
    <name evidence="2" type="ORF">PEVE_00032793</name>
</gene>
<dbReference type="SUPFAM" id="SSF47769">
    <property type="entry name" value="SAM/Pointed domain"/>
    <property type="match status" value="1"/>
</dbReference>
<dbReference type="SMART" id="SM00454">
    <property type="entry name" value="SAM"/>
    <property type="match status" value="1"/>
</dbReference>
<organism evidence="2 3">
    <name type="scientific">Porites evermanni</name>
    <dbReference type="NCBI Taxonomy" id="104178"/>
    <lineage>
        <taxon>Eukaryota</taxon>
        <taxon>Metazoa</taxon>
        <taxon>Cnidaria</taxon>
        <taxon>Anthozoa</taxon>
        <taxon>Hexacorallia</taxon>
        <taxon>Scleractinia</taxon>
        <taxon>Fungiina</taxon>
        <taxon>Poritidae</taxon>
        <taxon>Porites</taxon>
    </lineage>
</organism>
<dbReference type="Gene3D" id="1.10.150.50">
    <property type="entry name" value="Transcription Factor, Ets-1"/>
    <property type="match status" value="1"/>
</dbReference>
<dbReference type="Pfam" id="PF07647">
    <property type="entry name" value="SAM_2"/>
    <property type="match status" value="1"/>
</dbReference>
<accession>A0ABN8SZI9</accession>
<reference evidence="2 3" key="1">
    <citation type="submission" date="2022-05" db="EMBL/GenBank/DDBJ databases">
        <authorList>
            <consortium name="Genoscope - CEA"/>
            <person name="William W."/>
        </authorList>
    </citation>
    <scope>NUCLEOTIDE SEQUENCE [LARGE SCALE GENOMIC DNA]</scope>
</reference>
<keyword evidence="3" id="KW-1185">Reference proteome</keyword>
<protein>
    <recommendedName>
        <fullName evidence="1">SAM domain-containing protein</fullName>
    </recommendedName>
</protein>
<evidence type="ECO:0000313" key="3">
    <source>
        <dbReference type="Proteomes" id="UP001159427"/>
    </source>
</evidence>
<proteinExistence type="predicted"/>
<comment type="caution">
    <text evidence="2">The sequence shown here is derived from an EMBL/GenBank/DDBJ whole genome shotgun (WGS) entry which is preliminary data.</text>
</comment>
<evidence type="ECO:0000259" key="1">
    <source>
        <dbReference type="PROSITE" id="PS50105"/>
    </source>
</evidence>
<sequence length="122" mass="13850">MSSSVEDWLRSLGFIHYTQAFLDNGYDELDICKEIGKEDLDAIGVRNFKDRTDILNAVERLKQSGTAVYFVLEGNVDSESLAAQPERESYPPIQLKMMLRDKLEEDKIDLTALPYTLPVSTC</sequence>
<evidence type="ECO:0000313" key="2">
    <source>
        <dbReference type="EMBL" id="CAH3196487.1"/>
    </source>
</evidence>
<dbReference type="EMBL" id="CALNXI010004807">
    <property type="protein sequence ID" value="CAH3196487.1"/>
    <property type="molecule type" value="Genomic_DNA"/>
</dbReference>
<dbReference type="InterPro" id="IPR001660">
    <property type="entry name" value="SAM"/>
</dbReference>
<dbReference type="InterPro" id="IPR051725">
    <property type="entry name" value="SAM-SH3_domain_protein"/>
</dbReference>
<dbReference type="InterPro" id="IPR013761">
    <property type="entry name" value="SAM/pointed_sf"/>
</dbReference>
<name>A0ABN8SZI9_9CNID</name>